<evidence type="ECO:0000256" key="9">
    <source>
        <dbReference type="SAM" id="MobiDB-lite"/>
    </source>
</evidence>
<keyword evidence="4" id="KW-0547">Nucleotide-binding</keyword>
<dbReference type="CDD" id="cd06577">
    <property type="entry name" value="PASTA_pknB"/>
    <property type="match status" value="4"/>
</dbReference>
<dbReference type="Gene3D" id="3.30.10.20">
    <property type="match status" value="4"/>
</dbReference>
<dbReference type="PROSITE" id="PS00108">
    <property type="entry name" value="PROTEIN_KINASE_ST"/>
    <property type="match status" value="1"/>
</dbReference>
<dbReference type="Gene3D" id="3.30.200.20">
    <property type="entry name" value="Phosphorylase Kinase, domain 1"/>
    <property type="match status" value="1"/>
</dbReference>
<organism evidence="13 14">
    <name type="scientific">Nocardiopsis akebiae</name>
    <dbReference type="NCBI Taxonomy" id="2831968"/>
    <lineage>
        <taxon>Bacteria</taxon>
        <taxon>Bacillati</taxon>
        <taxon>Actinomycetota</taxon>
        <taxon>Actinomycetes</taxon>
        <taxon>Streptosporangiales</taxon>
        <taxon>Nocardiopsidaceae</taxon>
        <taxon>Nocardiopsis</taxon>
    </lineage>
</organism>
<keyword evidence="10" id="KW-0472">Membrane</keyword>
<feature type="domain" description="PASTA" evidence="12">
    <location>
        <begin position="598"/>
        <end position="658"/>
    </location>
</feature>
<feature type="domain" description="PASTA" evidence="12">
    <location>
        <begin position="398"/>
        <end position="463"/>
    </location>
</feature>
<evidence type="ECO:0000256" key="3">
    <source>
        <dbReference type="ARBA" id="ARBA00022679"/>
    </source>
</evidence>
<dbReference type="EC" id="2.7.11.1" evidence="1"/>
<comment type="catalytic activity">
    <reaction evidence="8">
        <text>L-seryl-[protein] + ATP = O-phospho-L-seryl-[protein] + ADP + H(+)</text>
        <dbReference type="Rhea" id="RHEA:17989"/>
        <dbReference type="Rhea" id="RHEA-COMP:9863"/>
        <dbReference type="Rhea" id="RHEA-COMP:11604"/>
        <dbReference type="ChEBI" id="CHEBI:15378"/>
        <dbReference type="ChEBI" id="CHEBI:29999"/>
        <dbReference type="ChEBI" id="CHEBI:30616"/>
        <dbReference type="ChEBI" id="CHEBI:83421"/>
        <dbReference type="ChEBI" id="CHEBI:456216"/>
        <dbReference type="EC" id="2.7.11.1"/>
    </reaction>
</comment>
<evidence type="ECO:0000259" key="12">
    <source>
        <dbReference type="PROSITE" id="PS51178"/>
    </source>
</evidence>
<feature type="domain" description="PASTA" evidence="12">
    <location>
        <begin position="534"/>
        <end position="597"/>
    </location>
</feature>
<feature type="transmembrane region" description="Helical" evidence="10">
    <location>
        <begin position="373"/>
        <end position="395"/>
    </location>
</feature>
<evidence type="ECO:0000256" key="10">
    <source>
        <dbReference type="SAM" id="Phobius"/>
    </source>
</evidence>
<dbReference type="SMART" id="SM00740">
    <property type="entry name" value="PASTA"/>
    <property type="match status" value="4"/>
</dbReference>
<reference evidence="14" key="1">
    <citation type="submission" date="2021-05" db="EMBL/GenBank/DDBJ databases">
        <title>Direct Submission.</title>
        <authorList>
            <person name="Li K."/>
            <person name="Gao J."/>
        </authorList>
    </citation>
    <scope>NUCLEOTIDE SEQUENCE [LARGE SCALE GENOMIC DNA]</scope>
    <source>
        <strain evidence="14">HDS12</strain>
    </source>
</reference>
<feature type="compositionally biased region" description="Basic and acidic residues" evidence="9">
    <location>
        <begin position="342"/>
        <end position="353"/>
    </location>
</feature>
<dbReference type="Pfam" id="PF00069">
    <property type="entry name" value="Pkinase"/>
    <property type="match status" value="1"/>
</dbReference>
<keyword evidence="10" id="KW-0812">Transmembrane</keyword>
<dbReference type="PANTHER" id="PTHR43289">
    <property type="entry name" value="MITOGEN-ACTIVATED PROTEIN KINASE KINASE KINASE 20-RELATED"/>
    <property type="match status" value="1"/>
</dbReference>
<dbReference type="SUPFAM" id="SSF56112">
    <property type="entry name" value="Protein kinase-like (PK-like)"/>
    <property type="match status" value="1"/>
</dbReference>
<gene>
    <name evidence="13" type="primary">pknB</name>
    <name evidence="13" type="ORF">KGD83_10020</name>
</gene>
<keyword evidence="3" id="KW-0808">Transferase</keyword>
<evidence type="ECO:0000259" key="11">
    <source>
        <dbReference type="PROSITE" id="PS50011"/>
    </source>
</evidence>
<dbReference type="Proteomes" id="UP000678016">
    <property type="component" value="Chromosome"/>
</dbReference>
<keyword evidence="6" id="KW-0067">ATP-binding</keyword>
<evidence type="ECO:0000256" key="6">
    <source>
        <dbReference type="ARBA" id="ARBA00022840"/>
    </source>
</evidence>
<feature type="region of interest" description="Disordered" evidence="9">
    <location>
        <begin position="501"/>
        <end position="524"/>
    </location>
</feature>
<evidence type="ECO:0000313" key="13">
    <source>
        <dbReference type="EMBL" id="QUX30794.1"/>
    </source>
</evidence>
<dbReference type="RefSeq" id="WP_212643527.1">
    <property type="nucleotide sequence ID" value="NZ_CP074132.1"/>
</dbReference>
<dbReference type="CDD" id="cd14014">
    <property type="entry name" value="STKc_PknB_like"/>
    <property type="match status" value="1"/>
</dbReference>
<dbReference type="GO" id="GO:0016301">
    <property type="term" value="F:kinase activity"/>
    <property type="evidence" value="ECO:0007669"/>
    <property type="project" value="UniProtKB-KW"/>
</dbReference>
<feature type="domain" description="Protein kinase" evidence="11">
    <location>
        <begin position="18"/>
        <end position="277"/>
    </location>
</feature>
<accession>A0ABX8CB75</accession>
<dbReference type="Pfam" id="PF03793">
    <property type="entry name" value="PASTA"/>
    <property type="match status" value="4"/>
</dbReference>
<dbReference type="PROSITE" id="PS51178">
    <property type="entry name" value="PASTA"/>
    <property type="match status" value="4"/>
</dbReference>
<feature type="region of interest" description="Disordered" evidence="9">
    <location>
        <begin position="656"/>
        <end position="684"/>
    </location>
</feature>
<evidence type="ECO:0000256" key="1">
    <source>
        <dbReference type="ARBA" id="ARBA00012513"/>
    </source>
</evidence>
<dbReference type="NCBIfam" id="NF033483">
    <property type="entry name" value="PknB_PASTA_kin"/>
    <property type="match status" value="1"/>
</dbReference>
<dbReference type="Gene3D" id="1.10.510.10">
    <property type="entry name" value="Transferase(Phosphotransferase) domain 1"/>
    <property type="match status" value="1"/>
</dbReference>
<evidence type="ECO:0000256" key="4">
    <source>
        <dbReference type="ARBA" id="ARBA00022741"/>
    </source>
</evidence>
<feature type="compositionally biased region" description="Low complexity" evidence="9">
    <location>
        <begin position="578"/>
        <end position="587"/>
    </location>
</feature>
<protein>
    <recommendedName>
        <fullName evidence="1">non-specific serine/threonine protein kinase</fullName>
        <ecNumber evidence="1">2.7.11.1</ecNumber>
    </recommendedName>
</protein>
<dbReference type="PROSITE" id="PS50011">
    <property type="entry name" value="PROTEIN_KINASE_DOM"/>
    <property type="match status" value="1"/>
</dbReference>
<keyword evidence="5 13" id="KW-0418">Kinase</keyword>
<feature type="region of interest" description="Disordered" evidence="9">
    <location>
        <begin position="342"/>
        <end position="365"/>
    </location>
</feature>
<keyword evidence="2" id="KW-0723">Serine/threonine-protein kinase</keyword>
<comment type="catalytic activity">
    <reaction evidence="7">
        <text>L-threonyl-[protein] + ATP = O-phospho-L-threonyl-[protein] + ADP + H(+)</text>
        <dbReference type="Rhea" id="RHEA:46608"/>
        <dbReference type="Rhea" id="RHEA-COMP:11060"/>
        <dbReference type="Rhea" id="RHEA-COMP:11605"/>
        <dbReference type="ChEBI" id="CHEBI:15378"/>
        <dbReference type="ChEBI" id="CHEBI:30013"/>
        <dbReference type="ChEBI" id="CHEBI:30616"/>
        <dbReference type="ChEBI" id="CHEBI:61977"/>
        <dbReference type="ChEBI" id="CHEBI:456216"/>
        <dbReference type="EC" id="2.7.11.1"/>
    </reaction>
</comment>
<name>A0ABX8CB75_9ACTN</name>
<feature type="domain" description="PASTA" evidence="12">
    <location>
        <begin position="464"/>
        <end position="533"/>
    </location>
</feature>
<feature type="compositionally biased region" description="Gly residues" evidence="9">
    <location>
        <begin position="666"/>
        <end position="684"/>
    </location>
</feature>
<evidence type="ECO:0000256" key="7">
    <source>
        <dbReference type="ARBA" id="ARBA00047899"/>
    </source>
</evidence>
<sequence length="684" mass="71942">MDMTTSDPLVGATLDRRYFVESRIAGGGMATVYVAHDLRLDRRLALKVMHPSLAQDPTFVQRFINEAHSVAKLSHPNVVQVFDQGEDQGHVFLAMEYVPGRTLRDLLKSRGRLGAHDALNAMAPVLAALGAAHQAGMVHRDVKPENVLITEDGRVKVADFGLARAVEQSNQGLTRTGTLMGTAAYLAPEQIERGVADARSDVYAAGIMLYELLTGSQPHTGETPIAIAYQHVNEDVPRPSHFLPGLPAEVDALVTKATERDPRYRPSNAGQYLAKVLAVLNGLPAGPPAPAADQAPLTPVAPAAATTASVTAPQLIAGGAGPGTENATMVVDMASAGLDDGRYDDYDRGKDGYGGDDGYDDYRDGPDDRRRRNLLVGIGAAVLAIVLLGAGWWFLVGQYENVPDVVGSDPEAASQMIRDEGLRYDLSSEAVYSEAEPGTVGETDPEAGARLSPDDVVTVYLSKGPQTVEMPDLVEMDAANALKELEDLGFDPDNIVQEDVSSTEVEPGAVVSTSPEAGAEADREEQVTITVSQGIPVPAVVGEELDTARQMLEGEGLSVEVVEEESADVEEGKVIQQSPDSGSSIGSGGTVTLTVSTGPPGVDIPDVVGMRIDEASEALEEAGFKVKVERVFGGREVAHQSHTGRAPEETEITITATPGGIDLGDFGEGNGNGNGNGNGGDDDD</sequence>
<keyword evidence="10" id="KW-1133">Transmembrane helix</keyword>
<evidence type="ECO:0000256" key="8">
    <source>
        <dbReference type="ARBA" id="ARBA00048679"/>
    </source>
</evidence>
<feature type="region of interest" description="Disordered" evidence="9">
    <location>
        <begin position="568"/>
        <end position="587"/>
    </location>
</feature>
<evidence type="ECO:0000256" key="5">
    <source>
        <dbReference type="ARBA" id="ARBA00022777"/>
    </source>
</evidence>
<proteinExistence type="predicted"/>
<dbReference type="EMBL" id="CP074132">
    <property type="protein sequence ID" value="QUX30794.1"/>
    <property type="molecule type" value="Genomic_DNA"/>
</dbReference>
<dbReference type="InterPro" id="IPR005543">
    <property type="entry name" value="PASTA_dom"/>
</dbReference>
<evidence type="ECO:0000313" key="14">
    <source>
        <dbReference type="Proteomes" id="UP000678016"/>
    </source>
</evidence>
<dbReference type="InterPro" id="IPR000719">
    <property type="entry name" value="Prot_kinase_dom"/>
</dbReference>
<keyword evidence="14" id="KW-1185">Reference proteome</keyword>
<dbReference type="InterPro" id="IPR011009">
    <property type="entry name" value="Kinase-like_dom_sf"/>
</dbReference>
<dbReference type="SMART" id="SM00220">
    <property type="entry name" value="S_TKc"/>
    <property type="match status" value="1"/>
</dbReference>
<dbReference type="InterPro" id="IPR008271">
    <property type="entry name" value="Ser/Thr_kinase_AS"/>
</dbReference>
<dbReference type="PANTHER" id="PTHR43289:SF34">
    <property type="entry name" value="SERINE_THREONINE-PROTEIN KINASE YBDM-RELATED"/>
    <property type="match status" value="1"/>
</dbReference>
<evidence type="ECO:0000256" key="2">
    <source>
        <dbReference type="ARBA" id="ARBA00022527"/>
    </source>
</evidence>